<organism evidence="3 4">
    <name type="scientific">Anncaliia algerae PRA339</name>
    <dbReference type="NCBI Taxonomy" id="1288291"/>
    <lineage>
        <taxon>Eukaryota</taxon>
        <taxon>Fungi</taxon>
        <taxon>Fungi incertae sedis</taxon>
        <taxon>Microsporidia</taxon>
        <taxon>Tubulinosematoidea</taxon>
        <taxon>Tubulinosematidae</taxon>
        <taxon>Anncaliia</taxon>
    </lineage>
</organism>
<keyword evidence="1" id="KW-0472">Membrane</keyword>
<dbReference type="GO" id="GO:0006666">
    <property type="term" value="P:3-keto-sphinganine metabolic process"/>
    <property type="evidence" value="ECO:0007669"/>
    <property type="project" value="TreeGrafter"/>
</dbReference>
<dbReference type="AlphaFoldDB" id="A0A059F4R0"/>
<dbReference type="STRING" id="1288291.A0A059F4R0"/>
<dbReference type="OrthoDB" id="10267115at2759"/>
<dbReference type="Proteomes" id="UP000030655">
    <property type="component" value="Unassembled WGS sequence"/>
</dbReference>
<dbReference type="PRINTS" id="PR00081">
    <property type="entry name" value="GDHRDH"/>
</dbReference>
<keyword evidence="4" id="KW-1185">Reference proteome</keyword>
<protein>
    <submittedName>
        <fullName evidence="3">Uncharacterized protein</fullName>
    </submittedName>
</protein>
<feature type="signal peptide" evidence="2">
    <location>
        <begin position="1"/>
        <end position="21"/>
    </location>
</feature>
<dbReference type="Gene3D" id="3.40.50.720">
    <property type="entry name" value="NAD(P)-binding Rossmann-like Domain"/>
    <property type="match status" value="1"/>
</dbReference>
<reference evidence="3 4" key="2">
    <citation type="submission" date="2014-03" db="EMBL/GenBank/DDBJ databases">
        <title>The Genome Sequence of Anncaliia algerae insect isolate PRA339.</title>
        <authorList>
            <consortium name="The Broad Institute Genome Sequencing Platform"/>
            <consortium name="The Broad Institute Genome Sequencing Center for Infectious Disease"/>
            <person name="Cuomo C."/>
            <person name="Becnel J."/>
            <person name="Sanscrainte N."/>
            <person name="Walker B."/>
            <person name="Young S.K."/>
            <person name="Zeng Q."/>
            <person name="Gargeya S."/>
            <person name="Fitzgerald M."/>
            <person name="Haas B."/>
            <person name="Abouelleil A."/>
            <person name="Alvarado L."/>
            <person name="Arachchi H.M."/>
            <person name="Berlin A.M."/>
            <person name="Chapman S.B."/>
            <person name="Dewar J."/>
            <person name="Goldberg J."/>
            <person name="Griggs A."/>
            <person name="Gujja S."/>
            <person name="Hansen M."/>
            <person name="Howarth C."/>
            <person name="Imamovic A."/>
            <person name="Larimer J."/>
            <person name="McCowan C."/>
            <person name="Murphy C."/>
            <person name="Neiman D."/>
            <person name="Pearson M."/>
            <person name="Priest M."/>
            <person name="Roberts A."/>
            <person name="Saif S."/>
            <person name="Shea T."/>
            <person name="Sisk P."/>
            <person name="Sykes S."/>
            <person name="Wortman J."/>
            <person name="Nusbaum C."/>
            <person name="Birren B."/>
        </authorList>
    </citation>
    <scope>NUCLEOTIDE SEQUENCE [LARGE SCALE GENOMIC DNA]</scope>
    <source>
        <strain evidence="3 4">PRA339</strain>
    </source>
</reference>
<accession>A0A059F4R0</accession>
<sequence length="289" mass="33644">MFLILLQHIFYILFFIEITRKIIDFKNKKVIVLGGSSGLGLELCKLIKSLGGSVTVVGRNKEKLKKLENEFTIKNYDITEEFINDSCEYDYIFCCVGQSTPKYFTDTSDEEIKKMLLQNLYSPVNALKLFYKYNTKPFTYTVIASSLALYSIPGYSVYSATKAGLLNFFNAAKLETKKVQIKIYLTSTIYTEAFEIENRIKPQLTKSFESTSFNKYCSPEQRAFDLIRSMGYRNIIASDIFTYLAMINKECECVKDYVFLPVAVIYNLIFNLYCKYFFRELKNNKIYFQ</sequence>
<reference evidence="4" key="1">
    <citation type="submission" date="2013-02" db="EMBL/GenBank/DDBJ databases">
        <authorList>
            <consortium name="The Broad Institute Genome Sequencing Platform"/>
            <person name="Cuomo C."/>
            <person name="Becnel J."/>
            <person name="Sanscrainte N."/>
            <person name="Walker B."/>
            <person name="Young S.K."/>
            <person name="Zeng Q."/>
            <person name="Gargeya S."/>
            <person name="Fitzgerald M."/>
            <person name="Haas B."/>
            <person name="Abouelleil A."/>
            <person name="Alvarado L."/>
            <person name="Arachchi H.M."/>
            <person name="Berlin A.M."/>
            <person name="Chapman S.B."/>
            <person name="Dewar J."/>
            <person name="Goldberg J."/>
            <person name="Griggs A."/>
            <person name="Gujja S."/>
            <person name="Hansen M."/>
            <person name="Howarth C."/>
            <person name="Imamovic A."/>
            <person name="Larimer J."/>
            <person name="McCowan C."/>
            <person name="Murphy C."/>
            <person name="Neiman D."/>
            <person name="Pearson M."/>
            <person name="Priest M."/>
            <person name="Roberts A."/>
            <person name="Saif S."/>
            <person name="Shea T."/>
            <person name="Sisk P."/>
            <person name="Sykes S."/>
            <person name="Wortman J."/>
            <person name="Nusbaum C."/>
            <person name="Birren B."/>
        </authorList>
    </citation>
    <scope>NUCLEOTIDE SEQUENCE [LARGE SCALE GENOMIC DNA]</scope>
    <source>
        <strain evidence="4">PRA339</strain>
    </source>
</reference>
<dbReference type="PANTHER" id="PTHR43550">
    <property type="entry name" value="3-KETODIHYDROSPHINGOSINE REDUCTASE"/>
    <property type="match status" value="1"/>
</dbReference>
<dbReference type="PANTHER" id="PTHR43550:SF3">
    <property type="entry name" value="3-KETODIHYDROSPHINGOSINE REDUCTASE"/>
    <property type="match status" value="1"/>
</dbReference>
<dbReference type="GO" id="GO:0047560">
    <property type="term" value="F:3-dehydrosphinganine reductase activity"/>
    <property type="evidence" value="ECO:0007669"/>
    <property type="project" value="TreeGrafter"/>
</dbReference>
<dbReference type="InterPro" id="IPR002347">
    <property type="entry name" value="SDR_fam"/>
</dbReference>
<feature type="chain" id="PRO_5001571969" evidence="2">
    <location>
        <begin position="22"/>
        <end position="289"/>
    </location>
</feature>
<name>A0A059F4R0_9MICR</name>
<evidence type="ECO:0000313" key="4">
    <source>
        <dbReference type="Proteomes" id="UP000030655"/>
    </source>
</evidence>
<dbReference type="VEuPathDB" id="MicrosporidiaDB:H312_00534"/>
<keyword evidence="1" id="KW-1133">Transmembrane helix</keyword>
<dbReference type="GO" id="GO:0005789">
    <property type="term" value="C:endoplasmic reticulum membrane"/>
    <property type="evidence" value="ECO:0007669"/>
    <property type="project" value="TreeGrafter"/>
</dbReference>
<dbReference type="Pfam" id="PF00106">
    <property type="entry name" value="adh_short"/>
    <property type="match status" value="1"/>
</dbReference>
<proteinExistence type="predicted"/>
<keyword evidence="2" id="KW-0732">Signal</keyword>
<evidence type="ECO:0000256" key="2">
    <source>
        <dbReference type="SAM" id="SignalP"/>
    </source>
</evidence>
<gene>
    <name evidence="3" type="ORF">H312_00534</name>
</gene>
<dbReference type="GO" id="GO:0030148">
    <property type="term" value="P:sphingolipid biosynthetic process"/>
    <property type="evidence" value="ECO:0007669"/>
    <property type="project" value="TreeGrafter"/>
</dbReference>
<dbReference type="SUPFAM" id="SSF51735">
    <property type="entry name" value="NAD(P)-binding Rossmann-fold domains"/>
    <property type="match status" value="1"/>
</dbReference>
<dbReference type="InterPro" id="IPR036291">
    <property type="entry name" value="NAD(P)-bd_dom_sf"/>
</dbReference>
<evidence type="ECO:0000256" key="1">
    <source>
        <dbReference type="SAM" id="Phobius"/>
    </source>
</evidence>
<dbReference type="HOGENOM" id="CLU_010194_3_0_1"/>
<evidence type="ECO:0000313" key="3">
    <source>
        <dbReference type="EMBL" id="KCZ82052.1"/>
    </source>
</evidence>
<feature type="transmembrane region" description="Helical" evidence="1">
    <location>
        <begin position="257"/>
        <end position="278"/>
    </location>
</feature>
<dbReference type="EMBL" id="KK365133">
    <property type="protein sequence ID" value="KCZ82052.1"/>
    <property type="molecule type" value="Genomic_DNA"/>
</dbReference>
<keyword evidence="1" id="KW-0812">Transmembrane</keyword>